<dbReference type="PANTHER" id="PTHR11712">
    <property type="entry name" value="POLYKETIDE SYNTHASE-RELATED"/>
    <property type="match status" value="1"/>
</dbReference>
<dbReference type="InterPro" id="IPR014030">
    <property type="entry name" value="Ketoacyl_synth_N"/>
</dbReference>
<gene>
    <name evidence="5" type="ORF">AVDCRST_MAG33-3047</name>
</gene>
<dbReference type="EC" id="2.3.1.179" evidence="5"/>
<dbReference type="InterPro" id="IPR000794">
    <property type="entry name" value="Beta-ketoacyl_synthase"/>
</dbReference>
<dbReference type="InterPro" id="IPR018201">
    <property type="entry name" value="Ketoacyl_synth_AS"/>
</dbReference>
<evidence type="ECO:0000256" key="2">
    <source>
        <dbReference type="ARBA" id="ARBA00022679"/>
    </source>
</evidence>
<comment type="similarity">
    <text evidence="1 3">Belongs to the thiolase-like superfamily. Beta-ketoacyl-ACP synthases family.</text>
</comment>
<reference evidence="5" key="1">
    <citation type="submission" date="2020-02" db="EMBL/GenBank/DDBJ databases">
        <authorList>
            <person name="Meier V. D."/>
        </authorList>
    </citation>
    <scope>NUCLEOTIDE SEQUENCE</scope>
    <source>
        <strain evidence="5">AVDCRST_MAG33</strain>
    </source>
</reference>
<evidence type="ECO:0000256" key="3">
    <source>
        <dbReference type="RuleBase" id="RU003694"/>
    </source>
</evidence>
<dbReference type="Gene3D" id="3.40.47.10">
    <property type="match status" value="1"/>
</dbReference>
<dbReference type="SUPFAM" id="SSF53901">
    <property type="entry name" value="Thiolase-like"/>
    <property type="match status" value="2"/>
</dbReference>
<dbReference type="EMBL" id="CADCWK010000379">
    <property type="protein sequence ID" value="CAA9575864.1"/>
    <property type="molecule type" value="Genomic_DNA"/>
</dbReference>
<dbReference type="InterPro" id="IPR014031">
    <property type="entry name" value="Ketoacyl_synth_C"/>
</dbReference>
<keyword evidence="2 3" id="KW-0808">Transferase</keyword>
<proteinExistence type="inferred from homology"/>
<feature type="domain" description="Ketosynthase family 3 (KS3)" evidence="4">
    <location>
        <begin position="11"/>
        <end position="430"/>
    </location>
</feature>
<dbReference type="GO" id="GO:0005829">
    <property type="term" value="C:cytosol"/>
    <property type="evidence" value="ECO:0007669"/>
    <property type="project" value="TreeGrafter"/>
</dbReference>
<evidence type="ECO:0000313" key="5">
    <source>
        <dbReference type="EMBL" id="CAA9575864.1"/>
    </source>
</evidence>
<dbReference type="InterPro" id="IPR016039">
    <property type="entry name" value="Thiolase-like"/>
</dbReference>
<dbReference type="AlphaFoldDB" id="A0A6J4VDA8"/>
<accession>A0A6J4VDA8</accession>
<dbReference type="InterPro" id="IPR020841">
    <property type="entry name" value="PKS_Beta-ketoAc_synthase_dom"/>
</dbReference>
<sequence length="432" mass="44744">MSSIGSTSMAPRRVVVTGLGAITSLGPDVKSTWGRLVAGETGIVRIPDLDVDEYGCVLRGDIVDETEPRRFLSGKVRRTTSRFARLAVEAAGEALIDAGLVGDDLQPTASADLGLGGALLGTCLGGTYDDLLPAFEVFQSRGAGRVPPHLHVMFPHNLAAYTIQNRFGLGGTSSTVVTACSTGAQAIGDAYLAVRDGRAPLMVAGAVESNRHPFFIAGFAAMRALVTDSNDDPGAAVRPFDASRAGFVLGEGAGILILEDRERAESRGARIYAEIVGYATSNDAYHPIAPLPDGSGAVRAMRDAISDAGISPDDIGVVNAHAASTPAGDLAESVAIADVFGERASQIPVTSFKGAFGHCMGGSGAIETIGTILGMVEGVIAPTRNFREHDPDVPVQLDIVAGTARRVSQEWALKNAFGLGGQNASLVIHRAN</sequence>
<evidence type="ECO:0000259" key="4">
    <source>
        <dbReference type="PROSITE" id="PS52004"/>
    </source>
</evidence>
<dbReference type="PANTHER" id="PTHR11712:SF336">
    <property type="entry name" value="3-OXOACYL-[ACYL-CARRIER-PROTEIN] SYNTHASE, MITOCHONDRIAL"/>
    <property type="match status" value="1"/>
</dbReference>
<evidence type="ECO:0000256" key="1">
    <source>
        <dbReference type="ARBA" id="ARBA00008467"/>
    </source>
</evidence>
<dbReference type="CDD" id="cd00834">
    <property type="entry name" value="KAS_I_II"/>
    <property type="match status" value="1"/>
</dbReference>
<dbReference type="PROSITE" id="PS52004">
    <property type="entry name" value="KS3_2"/>
    <property type="match status" value="1"/>
</dbReference>
<dbReference type="NCBIfam" id="NF005589">
    <property type="entry name" value="PRK07314.1"/>
    <property type="match status" value="1"/>
</dbReference>
<dbReference type="SMART" id="SM00825">
    <property type="entry name" value="PKS_KS"/>
    <property type="match status" value="1"/>
</dbReference>
<dbReference type="Pfam" id="PF00109">
    <property type="entry name" value="ketoacyl-synt"/>
    <property type="match status" value="1"/>
</dbReference>
<dbReference type="GO" id="GO:0006633">
    <property type="term" value="P:fatty acid biosynthetic process"/>
    <property type="evidence" value="ECO:0007669"/>
    <property type="project" value="InterPro"/>
</dbReference>
<keyword evidence="5" id="KW-0012">Acyltransferase</keyword>
<dbReference type="Pfam" id="PF02801">
    <property type="entry name" value="Ketoacyl-synt_C"/>
    <property type="match status" value="1"/>
</dbReference>
<protein>
    <submittedName>
        <fullName evidence="5">3-oxoacyl-[acyl-carrier-protein] synthase, KASII</fullName>
        <ecNumber evidence="5">2.3.1.179</ecNumber>
    </submittedName>
</protein>
<dbReference type="GO" id="GO:0004315">
    <property type="term" value="F:3-oxoacyl-[acyl-carrier-protein] synthase activity"/>
    <property type="evidence" value="ECO:0007669"/>
    <property type="project" value="UniProtKB-EC"/>
</dbReference>
<organism evidence="5">
    <name type="scientific">uncultured Thermomicrobiales bacterium</name>
    <dbReference type="NCBI Taxonomy" id="1645740"/>
    <lineage>
        <taxon>Bacteria</taxon>
        <taxon>Pseudomonadati</taxon>
        <taxon>Thermomicrobiota</taxon>
        <taxon>Thermomicrobia</taxon>
        <taxon>Thermomicrobiales</taxon>
        <taxon>environmental samples</taxon>
    </lineage>
</organism>
<dbReference type="PROSITE" id="PS00606">
    <property type="entry name" value="KS3_1"/>
    <property type="match status" value="1"/>
</dbReference>
<name>A0A6J4VDA8_9BACT</name>